<reference evidence="2" key="1">
    <citation type="submission" date="2021-01" db="EMBL/GenBank/DDBJ databases">
        <authorList>
            <consortium name="Genoscope - CEA"/>
            <person name="William W."/>
        </authorList>
    </citation>
    <scope>NUCLEOTIDE SEQUENCE</scope>
</reference>
<protein>
    <submittedName>
        <fullName evidence="2">Uncharacterized protein</fullName>
    </submittedName>
</protein>
<dbReference type="OMA" id="REDDNQI"/>
<sequence>MGNECKQCTQDVQSIDFQSQHNIITQSNQYSFGMNCVDHDINFEFSIIDTPTVPQFGLESLKIKADLLPPQALKLSFEDSNMSLLDLEETIEQQVNQEINCTKLLSRFQSQEENSIVQQKIKMKQITGSNLTTSSEVQLQQQQPSQRSIQKQRQLLWDSRTVNKELKQRKKAHLNSMTQFEQIDYQGSPRKEKSMSQLSQELNKKRDNNQIKPIEQKIQNLNSTIQDEFLYKKINYQQKMQQKKFLKYE</sequence>
<evidence type="ECO:0000313" key="2">
    <source>
        <dbReference type="EMBL" id="CAD8048248.1"/>
    </source>
</evidence>
<proteinExistence type="predicted"/>
<dbReference type="AlphaFoldDB" id="A0A8S1K0I4"/>
<feature type="region of interest" description="Disordered" evidence="1">
    <location>
        <begin position="185"/>
        <end position="211"/>
    </location>
</feature>
<evidence type="ECO:0000256" key="1">
    <source>
        <dbReference type="SAM" id="MobiDB-lite"/>
    </source>
</evidence>
<accession>A0A8S1K0I4</accession>
<keyword evidence="3" id="KW-1185">Reference proteome</keyword>
<evidence type="ECO:0000313" key="3">
    <source>
        <dbReference type="Proteomes" id="UP000688137"/>
    </source>
</evidence>
<dbReference type="EMBL" id="CAJJDM010000009">
    <property type="protein sequence ID" value="CAD8048248.1"/>
    <property type="molecule type" value="Genomic_DNA"/>
</dbReference>
<dbReference type="Proteomes" id="UP000688137">
    <property type="component" value="Unassembled WGS sequence"/>
</dbReference>
<organism evidence="2 3">
    <name type="scientific">Paramecium primaurelia</name>
    <dbReference type="NCBI Taxonomy" id="5886"/>
    <lineage>
        <taxon>Eukaryota</taxon>
        <taxon>Sar</taxon>
        <taxon>Alveolata</taxon>
        <taxon>Ciliophora</taxon>
        <taxon>Intramacronucleata</taxon>
        <taxon>Oligohymenophorea</taxon>
        <taxon>Peniculida</taxon>
        <taxon>Parameciidae</taxon>
        <taxon>Paramecium</taxon>
    </lineage>
</organism>
<gene>
    <name evidence="2" type="ORF">PPRIM_AZ9-3.1.T0120384</name>
</gene>
<name>A0A8S1K0I4_PARPR</name>
<comment type="caution">
    <text evidence="2">The sequence shown here is derived from an EMBL/GenBank/DDBJ whole genome shotgun (WGS) entry which is preliminary data.</text>
</comment>